<feature type="transmembrane region" description="Helical" evidence="7">
    <location>
        <begin position="129"/>
        <end position="151"/>
    </location>
</feature>
<reference evidence="10 11" key="1">
    <citation type="submission" date="2016-09" db="EMBL/GenBank/DDBJ databases">
        <title>Couchioplanes caeruleus draft genome sequence.</title>
        <authorList>
            <person name="Sheehan J."/>
            <person name="Caffrey P."/>
        </authorList>
    </citation>
    <scope>NUCLEOTIDE SEQUENCE [LARGE SCALE GENOMIC DNA]</scope>
    <source>
        <strain evidence="10 11">DSM 43634</strain>
    </source>
</reference>
<evidence type="ECO:0000256" key="3">
    <source>
        <dbReference type="ARBA" id="ARBA00022741"/>
    </source>
</evidence>
<dbReference type="GO" id="GO:0005524">
    <property type="term" value="F:ATP binding"/>
    <property type="evidence" value="ECO:0007669"/>
    <property type="project" value="UniProtKB-KW"/>
</dbReference>
<evidence type="ECO:0000256" key="7">
    <source>
        <dbReference type="SAM" id="Phobius"/>
    </source>
</evidence>
<dbReference type="InterPro" id="IPR027417">
    <property type="entry name" value="P-loop_NTPase"/>
</dbReference>
<dbReference type="SUPFAM" id="SSF90123">
    <property type="entry name" value="ABC transporter transmembrane region"/>
    <property type="match status" value="1"/>
</dbReference>
<dbReference type="GO" id="GO:0016887">
    <property type="term" value="F:ATP hydrolysis activity"/>
    <property type="evidence" value="ECO:0007669"/>
    <property type="project" value="InterPro"/>
</dbReference>
<evidence type="ECO:0008006" key="12">
    <source>
        <dbReference type="Google" id="ProtNLM"/>
    </source>
</evidence>
<dbReference type="InterPro" id="IPR003593">
    <property type="entry name" value="AAA+_ATPase"/>
</dbReference>
<dbReference type="EMBL" id="MEIA01000251">
    <property type="protein sequence ID" value="OJF11995.1"/>
    <property type="molecule type" value="Genomic_DNA"/>
</dbReference>
<dbReference type="AlphaFoldDB" id="A0A1K0GRV1"/>
<keyword evidence="6 7" id="KW-0472">Membrane</keyword>
<evidence type="ECO:0000256" key="6">
    <source>
        <dbReference type="ARBA" id="ARBA00023136"/>
    </source>
</evidence>
<dbReference type="Pfam" id="PF00664">
    <property type="entry name" value="ABC_membrane"/>
    <property type="match status" value="1"/>
</dbReference>
<keyword evidence="3" id="KW-0547">Nucleotide-binding</keyword>
<protein>
    <recommendedName>
        <fullName evidence="12">ATP-binding cassette subfamily B protein</fullName>
    </recommendedName>
</protein>
<evidence type="ECO:0000313" key="10">
    <source>
        <dbReference type="EMBL" id="OJF11995.1"/>
    </source>
</evidence>
<feature type="transmembrane region" description="Helical" evidence="7">
    <location>
        <begin position="57"/>
        <end position="77"/>
    </location>
</feature>
<evidence type="ECO:0000256" key="1">
    <source>
        <dbReference type="ARBA" id="ARBA00004651"/>
    </source>
</evidence>
<dbReference type="InterPro" id="IPR039421">
    <property type="entry name" value="Type_1_exporter"/>
</dbReference>
<dbReference type="PANTHER" id="PTHR43394">
    <property type="entry name" value="ATP-DEPENDENT PERMEASE MDL1, MITOCHONDRIAL"/>
    <property type="match status" value="1"/>
</dbReference>
<evidence type="ECO:0000259" key="8">
    <source>
        <dbReference type="PROSITE" id="PS50893"/>
    </source>
</evidence>
<gene>
    <name evidence="10" type="ORF">BG844_23055</name>
</gene>
<dbReference type="PROSITE" id="PS50929">
    <property type="entry name" value="ABC_TM1F"/>
    <property type="match status" value="1"/>
</dbReference>
<evidence type="ECO:0000313" key="11">
    <source>
        <dbReference type="Proteomes" id="UP000182486"/>
    </source>
</evidence>
<dbReference type="InterPro" id="IPR003439">
    <property type="entry name" value="ABC_transporter-like_ATP-bd"/>
</dbReference>
<sequence>MSVEEGDRLLVRAVRHGGPWTAGLALAALTAAAADLLLPAALGAAVDAVLAPDGNPARWLAVAVVLIGLVAAAEILTDLAAGMSGARATARLRHTVAGHVLALDPRASRRCPPGDLVSRLVSQVPEAGGAAAAVVLAGAALVPPLGSLAALTLIDPWLGATFVGGLVVLGLLMRTYVTDAAEATTHYQRTQSDIAARLTEALAGARTIGAAGTVDREIARVLRPLPSLGRHGARTWDTIGTAAARGAVVAPLVQIAVVTVAGLALTAGRLTPGALLAALQYAALGAGLGSVVGVLGRIARARAGSRRIAEILAAPAHRHGDADLPTGAGRLELRAVTVRDPGGGDRPLLDRVDLVVPGGATVAVVGHSGSGKSTLAAVAGRLLDPDDGDVRLDGVPLRRLRQEVLRRSIGYAFARPVLIGDTVGAAIGLGPDRRAPDLLRADARAARVDAVVDRLPAGYDTPLRDAPLSGGETQRLGVARALRAERLLVLDDATSSLDTVTEYEVYQALLGTRDRRTRLVVTHRAGTAARADLVVWLDHGRVRGYAPHHALRTEPEYRMLFPAAGR</sequence>
<evidence type="ECO:0000256" key="2">
    <source>
        <dbReference type="ARBA" id="ARBA00022692"/>
    </source>
</evidence>
<feature type="transmembrane region" description="Helical" evidence="7">
    <location>
        <begin position="157"/>
        <end position="177"/>
    </location>
</feature>
<dbReference type="Gene3D" id="3.40.50.300">
    <property type="entry name" value="P-loop containing nucleotide triphosphate hydrolases"/>
    <property type="match status" value="1"/>
</dbReference>
<dbReference type="SUPFAM" id="SSF52540">
    <property type="entry name" value="P-loop containing nucleoside triphosphate hydrolases"/>
    <property type="match status" value="1"/>
</dbReference>
<dbReference type="InterPro" id="IPR036640">
    <property type="entry name" value="ABC1_TM_sf"/>
</dbReference>
<keyword evidence="5 7" id="KW-1133">Transmembrane helix</keyword>
<dbReference type="Gene3D" id="1.20.1560.10">
    <property type="entry name" value="ABC transporter type 1, transmembrane domain"/>
    <property type="match status" value="1"/>
</dbReference>
<dbReference type="RefSeq" id="WP_071807432.1">
    <property type="nucleotide sequence ID" value="NZ_MEIA01000251.1"/>
</dbReference>
<evidence type="ECO:0000259" key="9">
    <source>
        <dbReference type="PROSITE" id="PS50929"/>
    </source>
</evidence>
<dbReference type="Proteomes" id="UP000182486">
    <property type="component" value="Unassembled WGS sequence"/>
</dbReference>
<proteinExistence type="predicted"/>
<keyword evidence="2 7" id="KW-0812">Transmembrane</keyword>
<evidence type="ECO:0000256" key="5">
    <source>
        <dbReference type="ARBA" id="ARBA00022989"/>
    </source>
</evidence>
<feature type="domain" description="ABC transporter" evidence="8">
    <location>
        <begin position="331"/>
        <end position="564"/>
    </location>
</feature>
<keyword evidence="11" id="KW-1185">Reference proteome</keyword>
<comment type="caution">
    <text evidence="10">The sequence shown here is derived from an EMBL/GenBank/DDBJ whole genome shotgun (WGS) entry which is preliminary data.</text>
</comment>
<accession>A0A1K0GRV1</accession>
<feature type="transmembrane region" description="Helical" evidence="7">
    <location>
        <begin position="274"/>
        <end position="298"/>
    </location>
</feature>
<feature type="domain" description="ABC transmembrane type-1" evidence="9">
    <location>
        <begin position="22"/>
        <end position="300"/>
    </location>
</feature>
<dbReference type="PROSITE" id="PS50893">
    <property type="entry name" value="ABC_TRANSPORTER_2"/>
    <property type="match status" value="1"/>
</dbReference>
<dbReference type="CDD" id="cd03228">
    <property type="entry name" value="ABCC_MRP_Like"/>
    <property type="match status" value="1"/>
</dbReference>
<evidence type="ECO:0000256" key="4">
    <source>
        <dbReference type="ARBA" id="ARBA00022840"/>
    </source>
</evidence>
<dbReference type="GO" id="GO:0005886">
    <property type="term" value="C:plasma membrane"/>
    <property type="evidence" value="ECO:0007669"/>
    <property type="project" value="UniProtKB-SubCell"/>
</dbReference>
<comment type="subcellular location">
    <subcellularLocation>
        <location evidence="1">Cell membrane</location>
        <topology evidence="1">Multi-pass membrane protein</topology>
    </subcellularLocation>
</comment>
<dbReference type="PANTHER" id="PTHR43394:SF1">
    <property type="entry name" value="ATP-BINDING CASSETTE SUB-FAMILY B MEMBER 10, MITOCHONDRIAL"/>
    <property type="match status" value="1"/>
</dbReference>
<feature type="transmembrane region" description="Helical" evidence="7">
    <location>
        <begin position="248"/>
        <end position="268"/>
    </location>
</feature>
<dbReference type="InterPro" id="IPR011527">
    <property type="entry name" value="ABC1_TM_dom"/>
</dbReference>
<dbReference type="GO" id="GO:0015421">
    <property type="term" value="F:ABC-type oligopeptide transporter activity"/>
    <property type="evidence" value="ECO:0007669"/>
    <property type="project" value="TreeGrafter"/>
</dbReference>
<name>A0A1K0GRV1_9ACTN</name>
<feature type="transmembrane region" description="Helical" evidence="7">
    <location>
        <begin position="20"/>
        <end position="45"/>
    </location>
</feature>
<dbReference type="SMART" id="SM00382">
    <property type="entry name" value="AAA"/>
    <property type="match status" value="1"/>
</dbReference>
<organism evidence="10 11">
    <name type="scientific">Couchioplanes caeruleus subsp. caeruleus</name>
    <dbReference type="NCBI Taxonomy" id="56427"/>
    <lineage>
        <taxon>Bacteria</taxon>
        <taxon>Bacillati</taxon>
        <taxon>Actinomycetota</taxon>
        <taxon>Actinomycetes</taxon>
        <taxon>Micromonosporales</taxon>
        <taxon>Micromonosporaceae</taxon>
        <taxon>Couchioplanes</taxon>
    </lineage>
</organism>
<dbReference type="Pfam" id="PF00005">
    <property type="entry name" value="ABC_tran"/>
    <property type="match status" value="1"/>
</dbReference>
<keyword evidence="4" id="KW-0067">ATP-binding</keyword>